<protein>
    <submittedName>
        <fullName evidence="2">Uncharacterized protein</fullName>
    </submittedName>
</protein>
<evidence type="ECO:0000313" key="2">
    <source>
        <dbReference type="EMBL" id="KAF2442044.1"/>
    </source>
</evidence>
<dbReference type="Proteomes" id="UP000799764">
    <property type="component" value="Unassembled WGS sequence"/>
</dbReference>
<evidence type="ECO:0000256" key="1">
    <source>
        <dbReference type="SAM" id="MobiDB-lite"/>
    </source>
</evidence>
<dbReference type="AlphaFoldDB" id="A0A9P4PBN7"/>
<evidence type="ECO:0000313" key="3">
    <source>
        <dbReference type="Proteomes" id="UP000799764"/>
    </source>
</evidence>
<accession>A0A9P4PBN7</accession>
<sequence>MYLRLVAEHSNEAGYLVGAGNPSFERPIANITTKAGATCQEGFGAGEMNVGEDSSMGSAEYAGRRGSRRSDATFLTL</sequence>
<proteinExistence type="predicted"/>
<dbReference type="EMBL" id="MU001504">
    <property type="protein sequence ID" value="KAF2442044.1"/>
    <property type="molecule type" value="Genomic_DNA"/>
</dbReference>
<feature type="region of interest" description="Disordered" evidence="1">
    <location>
        <begin position="46"/>
        <end position="77"/>
    </location>
</feature>
<keyword evidence="3" id="KW-1185">Reference proteome</keyword>
<organism evidence="2 3">
    <name type="scientific">Karstenula rhodostoma CBS 690.94</name>
    <dbReference type="NCBI Taxonomy" id="1392251"/>
    <lineage>
        <taxon>Eukaryota</taxon>
        <taxon>Fungi</taxon>
        <taxon>Dikarya</taxon>
        <taxon>Ascomycota</taxon>
        <taxon>Pezizomycotina</taxon>
        <taxon>Dothideomycetes</taxon>
        <taxon>Pleosporomycetidae</taxon>
        <taxon>Pleosporales</taxon>
        <taxon>Massarineae</taxon>
        <taxon>Didymosphaeriaceae</taxon>
        <taxon>Karstenula</taxon>
    </lineage>
</organism>
<name>A0A9P4PBN7_9PLEO</name>
<reference evidence="2" key="1">
    <citation type="journal article" date="2020" name="Stud. Mycol.">
        <title>101 Dothideomycetes genomes: a test case for predicting lifestyles and emergence of pathogens.</title>
        <authorList>
            <person name="Haridas S."/>
            <person name="Albert R."/>
            <person name="Binder M."/>
            <person name="Bloem J."/>
            <person name="Labutti K."/>
            <person name="Salamov A."/>
            <person name="Andreopoulos B."/>
            <person name="Baker S."/>
            <person name="Barry K."/>
            <person name="Bills G."/>
            <person name="Bluhm B."/>
            <person name="Cannon C."/>
            <person name="Castanera R."/>
            <person name="Culley D."/>
            <person name="Daum C."/>
            <person name="Ezra D."/>
            <person name="Gonzalez J."/>
            <person name="Henrissat B."/>
            <person name="Kuo A."/>
            <person name="Liang C."/>
            <person name="Lipzen A."/>
            <person name="Lutzoni F."/>
            <person name="Magnuson J."/>
            <person name="Mondo S."/>
            <person name="Nolan M."/>
            <person name="Ohm R."/>
            <person name="Pangilinan J."/>
            <person name="Park H.-J."/>
            <person name="Ramirez L."/>
            <person name="Alfaro M."/>
            <person name="Sun H."/>
            <person name="Tritt A."/>
            <person name="Yoshinaga Y."/>
            <person name="Zwiers L.-H."/>
            <person name="Turgeon B."/>
            <person name="Goodwin S."/>
            <person name="Spatafora J."/>
            <person name="Crous P."/>
            <person name="Grigoriev I."/>
        </authorList>
    </citation>
    <scope>NUCLEOTIDE SEQUENCE</scope>
    <source>
        <strain evidence="2">CBS 690.94</strain>
    </source>
</reference>
<gene>
    <name evidence="2" type="ORF">P171DRAFT_433631</name>
</gene>
<comment type="caution">
    <text evidence="2">The sequence shown here is derived from an EMBL/GenBank/DDBJ whole genome shotgun (WGS) entry which is preliminary data.</text>
</comment>